<dbReference type="KEGG" id="pmal:PMUG01_13041400"/>
<name>A0A1A8WCF3_PLAMA</name>
<dbReference type="OrthoDB" id="376921at2759"/>
<organism evidence="1 3">
    <name type="scientific">Plasmodium malariae</name>
    <dbReference type="NCBI Taxonomy" id="5858"/>
    <lineage>
        <taxon>Eukaryota</taxon>
        <taxon>Sar</taxon>
        <taxon>Alveolata</taxon>
        <taxon>Apicomplexa</taxon>
        <taxon>Aconoidasida</taxon>
        <taxon>Haemosporida</taxon>
        <taxon>Plasmodiidae</taxon>
        <taxon>Plasmodium</taxon>
        <taxon>Plasmodium (Plasmodium)</taxon>
    </lineage>
</organism>
<dbReference type="AlphaFoldDB" id="A0A1A8WCF3"/>
<proteinExistence type="predicted"/>
<dbReference type="RefSeq" id="XP_028863799.1">
    <property type="nucleotide sequence ID" value="XM_029007406.1"/>
</dbReference>
<evidence type="ECO:0000313" key="3">
    <source>
        <dbReference type="Proteomes" id="UP000078597"/>
    </source>
</evidence>
<evidence type="ECO:0000313" key="4">
    <source>
        <dbReference type="Proteomes" id="UP000219813"/>
    </source>
</evidence>
<dbReference type="Proteomes" id="UP000078597">
    <property type="component" value="Unassembled WGS sequence"/>
</dbReference>
<reference evidence="1" key="1">
    <citation type="submission" date="2016-05" db="EMBL/GenBank/DDBJ databases">
        <authorList>
            <person name="Lavstsen T."/>
            <person name="Jespersen J.S."/>
        </authorList>
    </citation>
    <scope>NUCLEOTIDE SEQUENCE [LARGE SCALE GENOMIC DNA]</scope>
</reference>
<evidence type="ECO:0000313" key="2">
    <source>
        <dbReference type="EMBL" id="SCP02767.1"/>
    </source>
</evidence>
<reference evidence="3" key="2">
    <citation type="submission" date="2016-05" db="EMBL/GenBank/DDBJ databases">
        <authorList>
            <person name="Naeem Raeece"/>
        </authorList>
    </citation>
    <scope>NUCLEOTIDE SEQUENCE [LARGE SCALE GENOMIC DNA]</scope>
</reference>
<protein>
    <submittedName>
        <fullName evidence="1">Inner membrane complex protein 1l, putative</fullName>
    </submittedName>
</protein>
<sequence length="386" mass="45911">MELYCENSRLKKSRPVDSPFNVFNYNSDNPIYNRNVGKVFHWDPMITKECIRPPSFFDVPRFKLNHVHKNVDVPVFHKIPKIVEIPEVREITRFVDSLKVVDIPVEQVRIVPKLKIREVEKIRHVPGPIEYIDIEQEHIVHKSYTEIIEKIHEVPEIEDVEIEIPIYVPTPVGPPKDIHVNIPLPYDVPQFCFKPDKKISYGTQFPMLQQENKIPSLYIEEQIFDNRLPNMNHSTENNQKIHLSALKEHHIKDRDINTNNASCKKEYYMNNNNANNNNINKEFQDYYEYQNNNSPKEDETYNKIYGNNYGYNSKNEDDTNNENYNNSSYPLEKYYYSYSAYNDHKGINNENSYYEDNKNYIYDNDFSDDNSHNSNRVTELIVKQRK</sequence>
<keyword evidence="4" id="KW-1185">Reference proteome</keyword>
<dbReference type="GeneID" id="39871131"/>
<gene>
    <name evidence="2" type="primary">IMC1l</name>
    <name evidence="1" type="ORF">PMALA_027030</name>
    <name evidence="2" type="ORF">PMUG01_13041400</name>
</gene>
<dbReference type="EMBL" id="FLQW01001455">
    <property type="protein sequence ID" value="SBS89692.1"/>
    <property type="molecule type" value="Genomic_DNA"/>
</dbReference>
<reference evidence="2 4" key="3">
    <citation type="submission" date="2016-06" db="EMBL/GenBank/DDBJ databases">
        <authorList>
            <consortium name="Pathogen Informatics"/>
        </authorList>
    </citation>
    <scope>NUCLEOTIDE SEQUENCE [LARGE SCALE GENOMIC DNA]</scope>
</reference>
<dbReference type="EMBL" id="LT594634">
    <property type="protein sequence ID" value="SCP02767.1"/>
    <property type="molecule type" value="Genomic_DNA"/>
</dbReference>
<dbReference type="VEuPathDB" id="PlasmoDB:PmUG01_13041400"/>
<evidence type="ECO:0000313" key="1">
    <source>
        <dbReference type="EMBL" id="SBS89692.1"/>
    </source>
</evidence>
<dbReference type="Proteomes" id="UP000219813">
    <property type="component" value="Chromosome 13"/>
</dbReference>
<dbReference type="OMA" id="YDVPQFC"/>
<accession>A0A1A8WCF3</accession>